<evidence type="ECO:0000256" key="1">
    <source>
        <dbReference type="ARBA" id="ARBA00004141"/>
    </source>
</evidence>
<feature type="transmembrane region" description="Helical" evidence="5">
    <location>
        <begin position="93"/>
        <end position="114"/>
    </location>
</feature>
<keyword evidence="4 5" id="KW-0472">Membrane</keyword>
<feature type="transmembrane region" description="Helical" evidence="5">
    <location>
        <begin position="121"/>
        <end position="144"/>
    </location>
</feature>
<name>A0AAW1RQ34_9CHLO</name>
<keyword evidence="7" id="KW-1185">Reference proteome</keyword>
<evidence type="ECO:0000256" key="4">
    <source>
        <dbReference type="ARBA" id="ARBA00023136"/>
    </source>
</evidence>
<feature type="transmembrane region" description="Helical" evidence="5">
    <location>
        <begin position="61"/>
        <end position="81"/>
    </location>
</feature>
<dbReference type="Proteomes" id="UP001445335">
    <property type="component" value="Unassembled WGS sequence"/>
</dbReference>
<dbReference type="Pfam" id="PF01027">
    <property type="entry name" value="Bax1-I"/>
    <property type="match status" value="1"/>
</dbReference>
<evidence type="ECO:0000256" key="3">
    <source>
        <dbReference type="ARBA" id="ARBA00022989"/>
    </source>
</evidence>
<protein>
    <submittedName>
        <fullName evidence="6">Uncharacterized protein</fullName>
    </submittedName>
</protein>
<organism evidence="6 7">
    <name type="scientific">Elliptochloris bilobata</name>
    <dbReference type="NCBI Taxonomy" id="381761"/>
    <lineage>
        <taxon>Eukaryota</taxon>
        <taxon>Viridiplantae</taxon>
        <taxon>Chlorophyta</taxon>
        <taxon>core chlorophytes</taxon>
        <taxon>Trebouxiophyceae</taxon>
        <taxon>Trebouxiophyceae incertae sedis</taxon>
        <taxon>Elliptochloris clade</taxon>
        <taxon>Elliptochloris</taxon>
    </lineage>
</organism>
<gene>
    <name evidence="6" type="ORF">WJX81_007898</name>
</gene>
<feature type="transmembrane region" description="Helical" evidence="5">
    <location>
        <begin position="207"/>
        <end position="225"/>
    </location>
</feature>
<evidence type="ECO:0000313" key="7">
    <source>
        <dbReference type="Proteomes" id="UP001445335"/>
    </source>
</evidence>
<comment type="caution">
    <text evidence="6">The sequence shown here is derived from an EMBL/GenBank/DDBJ whole genome shotgun (WGS) entry which is preliminary data.</text>
</comment>
<evidence type="ECO:0000313" key="6">
    <source>
        <dbReference type="EMBL" id="KAK9835412.1"/>
    </source>
</evidence>
<feature type="transmembrane region" description="Helical" evidence="5">
    <location>
        <begin position="237"/>
        <end position="259"/>
    </location>
</feature>
<dbReference type="EMBL" id="JALJOU010000028">
    <property type="protein sequence ID" value="KAK9835412.1"/>
    <property type="molecule type" value="Genomic_DNA"/>
</dbReference>
<dbReference type="PANTHER" id="PTHR23291">
    <property type="entry name" value="BAX INHIBITOR-RELATED"/>
    <property type="match status" value="1"/>
</dbReference>
<dbReference type="InterPro" id="IPR006214">
    <property type="entry name" value="Bax_inhibitor_1-related"/>
</dbReference>
<comment type="subcellular location">
    <subcellularLocation>
        <location evidence="1">Membrane</location>
        <topology evidence="1">Multi-pass membrane protein</topology>
    </subcellularLocation>
</comment>
<evidence type="ECO:0000256" key="2">
    <source>
        <dbReference type="ARBA" id="ARBA00022692"/>
    </source>
</evidence>
<feature type="transmembrane region" description="Helical" evidence="5">
    <location>
        <begin position="181"/>
        <end position="201"/>
    </location>
</feature>
<accession>A0AAW1RQ34</accession>
<proteinExistence type="inferred from homology"/>
<sequence>MMGSAQSPSLALTEGDLPTQQKYHGKRDELAYDPEAQEEVPLVPGLSKMDNALRWGFIKKVYGIMSAQLFLTALVAAVIMFNEPVQRFVMGSMAFQITCAVLPLVGLIPLFIYSRKHPHNLIILGLWTAAMSVGVGTACTLYEPFVVLEALALTASVTTSLTAYTFYAARKGQSFQKLGPMLFTCLWAFVAWSFLQIVFPMPPVGKTIFALLGAVLFSLYIIYDTEQLISRHDLDDYVIASLSLYLDIINLFLKLLQLLGNNRQ</sequence>
<dbReference type="PANTHER" id="PTHR23291:SF50">
    <property type="entry name" value="PROTEIN LIFEGUARD 4"/>
    <property type="match status" value="1"/>
</dbReference>
<keyword evidence="2 5" id="KW-0812">Transmembrane</keyword>
<feature type="transmembrane region" description="Helical" evidence="5">
    <location>
        <begin position="150"/>
        <end position="169"/>
    </location>
</feature>
<reference evidence="6 7" key="1">
    <citation type="journal article" date="2024" name="Nat. Commun.">
        <title>Phylogenomics reveals the evolutionary origins of lichenization in chlorophyte algae.</title>
        <authorList>
            <person name="Puginier C."/>
            <person name="Libourel C."/>
            <person name="Otte J."/>
            <person name="Skaloud P."/>
            <person name="Haon M."/>
            <person name="Grisel S."/>
            <person name="Petersen M."/>
            <person name="Berrin J.G."/>
            <person name="Delaux P.M."/>
            <person name="Dal Grande F."/>
            <person name="Keller J."/>
        </authorList>
    </citation>
    <scope>NUCLEOTIDE SEQUENCE [LARGE SCALE GENOMIC DNA]</scope>
    <source>
        <strain evidence="6 7">SAG 245.80</strain>
    </source>
</reference>
<keyword evidence="3 5" id="KW-1133">Transmembrane helix</keyword>
<dbReference type="GO" id="GO:0016020">
    <property type="term" value="C:membrane"/>
    <property type="evidence" value="ECO:0007669"/>
    <property type="project" value="UniProtKB-SubCell"/>
</dbReference>
<dbReference type="AlphaFoldDB" id="A0AAW1RQ34"/>
<comment type="similarity">
    <text evidence="5">Belongs to the BI1 family.</text>
</comment>
<evidence type="ECO:0000256" key="5">
    <source>
        <dbReference type="RuleBase" id="RU004379"/>
    </source>
</evidence>